<organism evidence="2 3">
    <name type="scientific">Mucilaginibacter gracilis</name>
    <dbReference type="NCBI Taxonomy" id="423350"/>
    <lineage>
        <taxon>Bacteria</taxon>
        <taxon>Pseudomonadati</taxon>
        <taxon>Bacteroidota</taxon>
        <taxon>Sphingobacteriia</taxon>
        <taxon>Sphingobacteriales</taxon>
        <taxon>Sphingobacteriaceae</taxon>
        <taxon>Mucilaginibacter</taxon>
    </lineage>
</organism>
<reference evidence="2 3" key="1">
    <citation type="submission" date="2018-10" db="EMBL/GenBank/DDBJ databases">
        <title>Genomic Encyclopedia of Archaeal and Bacterial Type Strains, Phase II (KMG-II): from individual species to whole genera.</title>
        <authorList>
            <person name="Goeker M."/>
        </authorList>
    </citation>
    <scope>NUCLEOTIDE SEQUENCE [LARGE SCALE GENOMIC DNA]</scope>
    <source>
        <strain evidence="2 3">DSM 18602</strain>
    </source>
</reference>
<dbReference type="Proteomes" id="UP000268007">
    <property type="component" value="Unassembled WGS sequence"/>
</dbReference>
<accession>A0A495J5E3</accession>
<keyword evidence="3" id="KW-1185">Reference proteome</keyword>
<gene>
    <name evidence="2" type="ORF">BDD43_3401</name>
</gene>
<dbReference type="EMBL" id="RBKU01000001">
    <property type="protein sequence ID" value="RKR83199.1"/>
    <property type="molecule type" value="Genomic_DNA"/>
</dbReference>
<evidence type="ECO:0000313" key="3">
    <source>
        <dbReference type="Proteomes" id="UP000268007"/>
    </source>
</evidence>
<dbReference type="OrthoDB" id="881590at2"/>
<name>A0A495J5E3_9SPHI</name>
<comment type="caution">
    <text evidence="2">The sequence shown here is derived from an EMBL/GenBank/DDBJ whole genome shotgun (WGS) entry which is preliminary data.</text>
</comment>
<protein>
    <submittedName>
        <fullName evidence="2">Uncharacterized protein DUF1320</fullName>
    </submittedName>
</protein>
<sequence length="144" mass="16240">MAGFIQDNDYTLSTREEILDLLDGTEDKTKLALAERTAISQMKKKLAKRYDMDVMFAPAVDGQPDLRDPFIVMTVIDIMLYHLWTGVAAGKIPETRSARYNDALEWMKSDGKGEGGGGDMPEKTAEDYPADFRIVSRRPNNNKY</sequence>
<evidence type="ECO:0000256" key="1">
    <source>
        <dbReference type="SAM" id="MobiDB-lite"/>
    </source>
</evidence>
<dbReference type="RefSeq" id="WP_121198720.1">
    <property type="nucleotide sequence ID" value="NZ_RBKU01000001.1"/>
</dbReference>
<evidence type="ECO:0000313" key="2">
    <source>
        <dbReference type="EMBL" id="RKR83199.1"/>
    </source>
</evidence>
<proteinExistence type="predicted"/>
<dbReference type="AlphaFoldDB" id="A0A495J5E3"/>
<feature type="region of interest" description="Disordered" evidence="1">
    <location>
        <begin position="108"/>
        <end position="144"/>
    </location>
</feature>